<dbReference type="InterPro" id="IPR011723">
    <property type="entry name" value="Znf/thioredoxin_put"/>
</dbReference>
<dbReference type="Pfam" id="PF13717">
    <property type="entry name" value="Zn_ribbon_4"/>
    <property type="match status" value="1"/>
</dbReference>
<gene>
    <name evidence="4" type="ORF">FHS92_002676</name>
</gene>
<dbReference type="Proteomes" id="UP000552700">
    <property type="component" value="Unassembled WGS sequence"/>
</dbReference>
<feature type="region of interest" description="Disordered" evidence="1">
    <location>
        <begin position="128"/>
        <end position="154"/>
    </location>
</feature>
<keyword evidence="2" id="KW-0812">Transmembrane</keyword>
<comment type="caution">
    <text evidence="4">The sequence shown here is derived from an EMBL/GenBank/DDBJ whole genome shotgun (WGS) entry which is preliminary data.</text>
</comment>
<accession>A0A841J1V3</accession>
<evidence type="ECO:0000313" key="5">
    <source>
        <dbReference type="Proteomes" id="UP000552700"/>
    </source>
</evidence>
<sequence>MILVCPSCATRYVVPDNAIGVNGRQVRCAACKHSWFQDGVVLAARPETAPPPAEPSPPPAPQPVAPAPEAAPVAEPTAEITADDGMDDWFNEISASAAETAAAPASDEPLASRDSVDAIAQDAGFDIVPADAPPVEPAAATESVPPTPTAEVASNFAVDDVFDRSLGSTGGDDDASPFASEVPFRPRRNPAKLWTMVAVGFFLVVALLGGALWYYGPPEWAVRAGLVADPGEPDLLFYLPKPPERRKLPNGSEYFAFNARLVNSGTSTLPVPPVLVELRDGQNRLVFSWITKADKAELKPNEEAGINESRLDIPKNAENLSLGFVNRGN</sequence>
<evidence type="ECO:0000256" key="1">
    <source>
        <dbReference type="SAM" id="MobiDB-lite"/>
    </source>
</evidence>
<organism evidence="4 5">
    <name type="scientific">Sphingobium subterraneum</name>
    <dbReference type="NCBI Taxonomy" id="627688"/>
    <lineage>
        <taxon>Bacteria</taxon>
        <taxon>Pseudomonadati</taxon>
        <taxon>Pseudomonadota</taxon>
        <taxon>Alphaproteobacteria</taxon>
        <taxon>Sphingomonadales</taxon>
        <taxon>Sphingomonadaceae</taxon>
        <taxon>Sphingobium</taxon>
    </lineage>
</organism>
<feature type="compositionally biased region" description="Pro residues" evidence="1">
    <location>
        <begin position="48"/>
        <end position="66"/>
    </location>
</feature>
<dbReference type="AlphaFoldDB" id="A0A841J1V3"/>
<dbReference type="EMBL" id="JACIJP010000004">
    <property type="protein sequence ID" value="MBB6124923.1"/>
    <property type="molecule type" value="Genomic_DNA"/>
</dbReference>
<proteinExistence type="predicted"/>
<reference evidence="4 5" key="1">
    <citation type="submission" date="2020-08" db="EMBL/GenBank/DDBJ databases">
        <title>Genomic Encyclopedia of Type Strains, Phase IV (KMG-IV): sequencing the most valuable type-strain genomes for metagenomic binning, comparative biology and taxonomic classification.</title>
        <authorList>
            <person name="Goeker M."/>
        </authorList>
    </citation>
    <scope>NUCLEOTIDE SEQUENCE [LARGE SCALE GENOMIC DNA]</scope>
    <source>
        <strain evidence="4 5">DSM 102255</strain>
    </source>
</reference>
<feature type="compositionally biased region" description="Low complexity" evidence="1">
    <location>
        <begin position="137"/>
        <end position="152"/>
    </location>
</feature>
<keyword evidence="2" id="KW-0472">Membrane</keyword>
<feature type="domain" description="Zinc finger/thioredoxin putative" evidence="3">
    <location>
        <begin position="1"/>
        <end position="36"/>
    </location>
</feature>
<keyword evidence="5" id="KW-1185">Reference proteome</keyword>
<evidence type="ECO:0000256" key="2">
    <source>
        <dbReference type="SAM" id="Phobius"/>
    </source>
</evidence>
<name>A0A841J1V3_9SPHN</name>
<feature type="transmembrane region" description="Helical" evidence="2">
    <location>
        <begin position="193"/>
        <end position="215"/>
    </location>
</feature>
<evidence type="ECO:0000313" key="4">
    <source>
        <dbReference type="EMBL" id="MBB6124923.1"/>
    </source>
</evidence>
<dbReference type="NCBIfam" id="TIGR02098">
    <property type="entry name" value="MJ0042_CXXC"/>
    <property type="match status" value="1"/>
</dbReference>
<feature type="region of interest" description="Disordered" evidence="1">
    <location>
        <begin position="46"/>
        <end position="75"/>
    </location>
</feature>
<protein>
    <submittedName>
        <fullName evidence="4">Putative Zn finger-like uncharacterized protein</fullName>
    </submittedName>
</protein>
<evidence type="ECO:0000259" key="3">
    <source>
        <dbReference type="Pfam" id="PF13717"/>
    </source>
</evidence>
<keyword evidence="2" id="KW-1133">Transmembrane helix</keyword>
<dbReference type="RefSeq" id="WP_184081214.1">
    <property type="nucleotide sequence ID" value="NZ_JACIJP010000004.1"/>
</dbReference>